<keyword evidence="2" id="KW-1185">Reference proteome</keyword>
<evidence type="ECO:0000313" key="2">
    <source>
        <dbReference type="Proteomes" id="UP001589748"/>
    </source>
</evidence>
<gene>
    <name evidence="1" type="ORF">ACFFVI_01215</name>
</gene>
<dbReference type="Proteomes" id="UP001589748">
    <property type="component" value="Unassembled WGS sequence"/>
</dbReference>
<sequence length="62" mass="7414">MWFEADELVSDFLSDGRDLADTLDHLSAGVFVFCGEEWRVRWMDEDASREFRLRQEIEEFLP</sequence>
<organism evidence="1 2">
    <name type="scientific">Kineococcus gynurae</name>
    <dbReference type="NCBI Taxonomy" id="452979"/>
    <lineage>
        <taxon>Bacteria</taxon>
        <taxon>Bacillati</taxon>
        <taxon>Actinomycetota</taxon>
        <taxon>Actinomycetes</taxon>
        <taxon>Kineosporiales</taxon>
        <taxon>Kineosporiaceae</taxon>
        <taxon>Kineococcus</taxon>
    </lineage>
</organism>
<name>A0ABV5LNE4_9ACTN</name>
<accession>A0ABV5LNE4</accession>
<dbReference type="EMBL" id="JBHMDM010000001">
    <property type="protein sequence ID" value="MFB9375577.1"/>
    <property type="molecule type" value="Genomic_DNA"/>
</dbReference>
<proteinExistence type="predicted"/>
<protein>
    <submittedName>
        <fullName evidence="1">Uncharacterized protein</fullName>
    </submittedName>
</protein>
<evidence type="ECO:0000313" key="1">
    <source>
        <dbReference type="EMBL" id="MFB9375577.1"/>
    </source>
</evidence>
<reference evidence="1 2" key="1">
    <citation type="submission" date="2024-09" db="EMBL/GenBank/DDBJ databases">
        <authorList>
            <person name="Sun Q."/>
            <person name="Mori K."/>
        </authorList>
    </citation>
    <scope>NUCLEOTIDE SEQUENCE [LARGE SCALE GENOMIC DNA]</scope>
    <source>
        <strain evidence="1 2">TISTR 1856</strain>
    </source>
</reference>
<comment type="caution">
    <text evidence="1">The sequence shown here is derived from an EMBL/GenBank/DDBJ whole genome shotgun (WGS) entry which is preliminary data.</text>
</comment>
<dbReference type="RefSeq" id="WP_380136126.1">
    <property type="nucleotide sequence ID" value="NZ_JBHLUI010000006.1"/>
</dbReference>